<keyword evidence="3" id="KW-0804">Transcription</keyword>
<dbReference type="Gene3D" id="1.10.10.60">
    <property type="entry name" value="Homeodomain-like"/>
    <property type="match status" value="1"/>
</dbReference>
<dbReference type="InterPro" id="IPR023772">
    <property type="entry name" value="DNA-bd_HTH_TetR-type_CS"/>
</dbReference>
<keyword evidence="7" id="KW-1185">Reference proteome</keyword>
<evidence type="ECO:0000313" key="6">
    <source>
        <dbReference type="EMBL" id="ORB45421.1"/>
    </source>
</evidence>
<proteinExistence type="predicted"/>
<dbReference type="PANTHER" id="PTHR30055">
    <property type="entry name" value="HTH-TYPE TRANSCRIPTIONAL REGULATOR RUTR"/>
    <property type="match status" value="1"/>
</dbReference>
<name>A0A1X0IEX0_9MYCO</name>
<dbReference type="InterPro" id="IPR009057">
    <property type="entry name" value="Homeodomain-like_sf"/>
</dbReference>
<dbReference type="PRINTS" id="PR00455">
    <property type="entry name" value="HTHTETR"/>
</dbReference>
<dbReference type="AlphaFoldDB" id="A0A1X0IEX0"/>
<evidence type="ECO:0000313" key="7">
    <source>
        <dbReference type="Proteomes" id="UP000192513"/>
    </source>
</evidence>
<dbReference type="GO" id="GO:0000976">
    <property type="term" value="F:transcription cis-regulatory region binding"/>
    <property type="evidence" value="ECO:0007669"/>
    <property type="project" value="TreeGrafter"/>
</dbReference>
<dbReference type="PROSITE" id="PS01081">
    <property type="entry name" value="HTH_TETR_1"/>
    <property type="match status" value="1"/>
</dbReference>
<keyword evidence="2 4" id="KW-0238">DNA-binding</keyword>
<dbReference type="RefSeq" id="WP_083169379.1">
    <property type="nucleotide sequence ID" value="NZ_AP022619.1"/>
</dbReference>
<dbReference type="InterPro" id="IPR041347">
    <property type="entry name" value="MftR_C"/>
</dbReference>
<sequence length="206" mass="22396">MTEPLTERRRRLVRDDIGRAAVRLFADQGYDNVTVADIAAAAGISERTFFRYFATKDDVLLAYERHLWDRLVAAVAARPADEGPVTALREAFLSTSRVEPADRSRAAQLGSILARAPELNARSRGHRLLNDSDLIEQVVARFPTSTATTRGQARVIVTAMNAVAAAEFGAWSESGGRGDPAARIGAALAVLEEGLARFDRPKECMS</sequence>
<evidence type="ECO:0000256" key="2">
    <source>
        <dbReference type="ARBA" id="ARBA00023125"/>
    </source>
</evidence>
<evidence type="ECO:0000259" key="5">
    <source>
        <dbReference type="PROSITE" id="PS50977"/>
    </source>
</evidence>
<evidence type="ECO:0000256" key="3">
    <source>
        <dbReference type="ARBA" id="ARBA00023163"/>
    </source>
</evidence>
<organism evidence="6 7">
    <name type="scientific">Mycobacterium paraseoulense</name>
    <dbReference type="NCBI Taxonomy" id="590652"/>
    <lineage>
        <taxon>Bacteria</taxon>
        <taxon>Bacillati</taxon>
        <taxon>Actinomycetota</taxon>
        <taxon>Actinomycetes</taxon>
        <taxon>Mycobacteriales</taxon>
        <taxon>Mycobacteriaceae</taxon>
        <taxon>Mycobacterium</taxon>
    </lineage>
</organism>
<dbReference type="GO" id="GO:0003700">
    <property type="term" value="F:DNA-binding transcription factor activity"/>
    <property type="evidence" value="ECO:0007669"/>
    <property type="project" value="TreeGrafter"/>
</dbReference>
<dbReference type="STRING" id="590652.BST39_04135"/>
<accession>A0A1X0IEX0</accession>
<comment type="caution">
    <text evidence="6">The sequence shown here is derived from an EMBL/GenBank/DDBJ whole genome shotgun (WGS) entry which is preliminary data.</text>
</comment>
<reference evidence="6 7" key="1">
    <citation type="submission" date="2017-02" db="EMBL/GenBank/DDBJ databases">
        <title>The new phylogeny of genus Mycobacterium.</title>
        <authorList>
            <person name="Tortoli E."/>
            <person name="Trovato A."/>
            <person name="Cirillo D.M."/>
        </authorList>
    </citation>
    <scope>NUCLEOTIDE SEQUENCE [LARGE SCALE GENOMIC DNA]</scope>
    <source>
        <strain evidence="6 7">DSM 45000</strain>
    </source>
</reference>
<dbReference type="Gene3D" id="1.10.357.10">
    <property type="entry name" value="Tetracycline Repressor, domain 2"/>
    <property type="match status" value="1"/>
</dbReference>
<dbReference type="PANTHER" id="PTHR30055:SF238">
    <property type="entry name" value="MYCOFACTOCIN BIOSYNTHESIS TRANSCRIPTIONAL REGULATOR MFTR-RELATED"/>
    <property type="match status" value="1"/>
</dbReference>
<gene>
    <name evidence="6" type="ORF">BST39_04135</name>
</gene>
<dbReference type="Proteomes" id="UP000192513">
    <property type="component" value="Unassembled WGS sequence"/>
</dbReference>
<feature type="domain" description="HTH tetR-type" evidence="5">
    <location>
        <begin position="11"/>
        <end position="71"/>
    </location>
</feature>
<dbReference type="PROSITE" id="PS50977">
    <property type="entry name" value="HTH_TETR_2"/>
    <property type="match status" value="1"/>
</dbReference>
<dbReference type="Pfam" id="PF17754">
    <property type="entry name" value="TetR_C_14"/>
    <property type="match status" value="1"/>
</dbReference>
<feature type="DNA-binding region" description="H-T-H motif" evidence="4">
    <location>
        <begin position="34"/>
        <end position="53"/>
    </location>
</feature>
<dbReference type="InterPro" id="IPR001647">
    <property type="entry name" value="HTH_TetR"/>
</dbReference>
<dbReference type="Pfam" id="PF00440">
    <property type="entry name" value="TetR_N"/>
    <property type="match status" value="1"/>
</dbReference>
<dbReference type="InterPro" id="IPR050109">
    <property type="entry name" value="HTH-type_TetR-like_transc_reg"/>
</dbReference>
<dbReference type="SUPFAM" id="SSF46689">
    <property type="entry name" value="Homeodomain-like"/>
    <property type="match status" value="1"/>
</dbReference>
<dbReference type="OrthoDB" id="3787664at2"/>
<evidence type="ECO:0000256" key="4">
    <source>
        <dbReference type="PROSITE-ProRule" id="PRU00335"/>
    </source>
</evidence>
<protein>
    <submittedName>
        <fullName evidence="6">TetR family transcriptional regulator</fullName>
    </submittedName>
</protein>
<keyword evidence="1" id="KW-0805">Transcription regulation</keyword>
<evidence type="ECO:0000256" key="1">
    <source>
        <dbReference type="ARBA" id="ARBA00023015"/>
    </source>
</evidence>
<dbReference type="EMBL" id="MVIE01000004">
    <property type="protein sequence ID" value="ORB45421.1"/>
    <property type="molecule type" value="Genomic_DNA"/>
</dbReference>